<keyword evidence="6" id="KW-1185">Reference proteome</keyword>
<reference evidence="5 6" key="1">
    <citation type="submission" date="2023-02" db="EMBL/GenBank/DDBJ databases">
        <title>Genome sequence of Sphingomonas naphthae.</title>
        <authorList>
            <person name="Kim S."/>
            <person name="Heo J."/>
            <person name="Kwon S.-W."/>
        </authorList>
    </citation>
    <scope>NUCLEOTIDE SEQUENCE [LARGE SCALE GENOMIC DNA]</scope>
    <source>
        <strain evidence="5 6">KACC 18716</strain>
    </source>
</reference>
<gene>
    <name evidence="5" type="ORF">PQ455_18390</name>
</gene>
<dbReference type="SUPFAM" id="SSF46689">
    <property type="entry name" value="Homeodomain-like"/>
    <property type="match status" value="2"/>
</dbReference>
<sequence length="277" mass="29832">MRDTSLDLWHQRIGRAAALLTARLDDPPALEELASAAAVSPFHFHRIWRALTGETVAETVRRLRIEGAQAMLAAGGGSVTEAAMASGFGTPQSFARAFRRQTGMSPSDWRARPALALVGDRPPAPIEIVWRDAIEVVALRRTGGAYANLNASFQAVWDWAEGAGRLEGFTGLYGIPHDDPASVPVDALRYDACLALGAASPPAPFHSVTLAAGDHAVIRHVGDYDALEAIDQYLVGEWLPASGREPADAPLIHHFLTDPENTPVEQWTTDVLLPLRP</sequence>
<dbReference type="EMBL" id="CP117411">
    <property type="protein sequence ID" value="WCT73549.1"/>
    <property type="molecule type" value="Genomic_DNA"/>
</dbReference>
<keyword evidence="2" id="KW-0238">DNA-binding</keyword>
<name>A0ABY7TK64_9SPHN</name>
<dbReference type="InterPro" id="IPR018060">
    <property type="entry name" value="HTH_AraC"/>
</dbReference>
<dbReference type="RefSeq" id="WP_273687857.1">
    <property type="nucleotide sequence ID" value="NZ_CP117411.1"/>
</dbReference>
<dbReference type="Gene3D" id="1.10.10.60">
    <property type="entry name" value="Homeodomain-like"/>
    <property type="match status" value="2"/>
</dbReference>
<dbReference type="PRINTS" id="PR00032">
    <property type="entry name" value="HTHARAC"/>
</dbReference>
<dbReference type="InterPro" id="IPR011256">
    <property type="entry name" value="Reg_factor_effector_dom_sf"/>
</dbReference>
<dbReference type="PANTHER" id="PTHR40055:SF1">
    <property type="entry name" value="TRANSCRIPTIONAL REGULATOR YGIV-RELATED"/>
    <property type="match status" value="1"/>
</dbReference>
<evidence type="ECO:0000256" key="2">
    <source>
        <dbReference type="ARBA" id="ARBA00023125"/>
    </source>
</evidence>
<dbReference type="SUPFAM" id="SSF55136">
    <property type="entry name" value="Probable bacterial effector-binding domain"/>
    <property type="match status" value="1"/>
</dbReference>
<dbReference type="InterPro" id="IPR010499">
    <property type="entry name" value="AraC_E-bd"/>
</dbReference>
<dbReference type="InterPro" id="IPR050908">
    <property type="entry name" value="SmbC-like"/>
</dbReference>
<keyword evidence="3" id="KW-0804">Transcription</keyword>
<feature type="domain" description="HTH araC/xylS-type" evidence="4">
    <location>
        <begin position="14"/>
        <end position="112"/>
    </location>
</feature>
<dbReference type="PROSITE" id="PS01124">
    <property type="entry name" value="HTH_ARAC_FAMILY_2"/>
    <property type="match status" value="1"/>
</dbReference>
<accession>A0ABY7TK64</accession>
<dbReference type="InterPro" id="IPR020449">
    <property type="entry name" value="Tscrpt_reg_AraC-type_HTH"/>
</dbReference>
<dbReference type="Pfam" id="PF06445">
    <property type="entry name" value="GyrI-like"/>
    <property type="match status" value="1"/>
</dbReference>
<evidence type="ECO:0000313" key="6">
    <source>
        <dbReference type="Proteomes" id="UP001220395"/>
    </source>
</evidence>
<dbReference type="Pfam" id="PF12833">
    <property type="entry name" value="HTH_18"/>
    <property type="match status" value="1"/>
</dbReference>
<keyword evidence="1" id="KW-0805">Transcription regulation</keyword>
<organism evidence="5 6">
    <name type="scientific">Sphingomonas naphthae</name>
    <dbReference type="NCBI Taxonomy" id="1813468"/>
    <lineage>
        <taxon>Bacteria</taxon>
        <taxon>Pseudomonadati</taxon>
        <taxon>Pseudomonadota</taxon>
        <taxon>Alphaproteobacteria</taxon>
        <taxon>Sphingomonadales</taxon>
        <taxon>Sphingomonadaceae</taxon>
        <taxon>Sphingomonas</taxon>
    </lineage>
</organism>
<dbReference type="PROSITE" id="PS00041">
    <property type="entry name" value="HTH_ARAC_FAMILY_1"/>
    <property type="match status" value="1"/>
</dbReference>
<dbReference type="SMART" id="SM00871">
    <property type="entry name" value="AraC_E_bind"/>
    <property type="match status" value="1"/>
</dbReference>
<dbReference type="InterPro" id="IPR018062">
    <property type="entry name" value="HTH_AraC-typ_CS"/>
</dbReference>
<evidence type="ECO:0000256" key="3">
    <source>
        <dbReference type="ARBA" id="ARBA00023163"/>
    </source>
</evidence>
<protein>
    <submittedName>
        <fullName evidence="5">AraC family transcriptional regulator</fullName>
    </submittedName>
</protein>
<evidence type="ECO:0000259" key="4">
    <source>
        <dbReference type="PROSITE" id="PS01124"/>
    </source>
</evidence>
<dbReference type="InterPro" id="IPR029442">
    <property type="entry name" value="GyrI-like"/>
</dbReference>
<dbReference type="PANTHER" id="PTHR40055">
    <property type="entry name" value="TRANSCRIPTIONAL REGULATOR YGIV-RELATED"/>
    <property type="match status" value="1"/>
</dbReference>
<dbReference type="SMART" id="SM00342">
    <property type="entry name" value="HTH_ARAC"/>
    <property type="match status" value="1"/>
</dbReference>
<evidence type="ECO:0000256" key="1">
    <source>
        <dbReference type="ARBA" id="ARBA00023015"/>
    </source>
</evidence>
<proteinExistence type="predicted"/>
<evidence type="ECO:0000313" key="5">
    <source>
        <dbReference type="EMBL" id="WCT73549.1"/>
    </source>
</evidence>
<dbReference type="Proteomes" id="UP001220395">
    <property type="component" value="Chromosome"/>
</dbReference>
<dbReference type="Gene3D" id="3.20.80.10">
    <property type="entry name" value="Regulatory factor, effector binding domain"/>
    <property type="match status" value="1"/>
</dbReference>
<dbReference type="InterPro" id="IPR009057">
    <property type="entry name" value="Homeodomain-like_sf"/>
</dbReference>